<dbReference type="InterPro" id="IPR029058">
    <property type="entry name" value="AB_hydrolase_fold"/>
</dbReference>
<keyword evidence="4" id="KW-1185">Reference proteome</keyword>
<organism evidence="3 4">
    <name type="scientific">Tegillarca granosa</name>
    <name type="common">Malaysian cockle</name>
    <name type="synonym">Anadara granosa</name>
    <dbReference type="NCBI Taxonomy" id="220873"/>
    <lineage>
        <taxon>Eukaryota</taxon>
        <taxon>Metazoa</taxon>
        <taxon>Spiralia</taxon>
        <taxon>Lophotrochozoa</taxon>
        <taxon>Mollusca</taxon>
        <taxon>Bivalvia</taxon>
        <taxon>Autobranchia</taxon>
        <taxon>Pteriomorphia</taxon>
        <taxon>Arcoida</taxon>
        <taxon>Arcoidea</taxon>
        <taxon>Arcidae</taxon>
        <taxon>Tegillarca</taxon>
    </lineage>
</organism>
<dbReference type="EMBL" id="JARBDR010000903">
    <property type="protein sequence ID" value="KAJ8303860.1"/>
    <property type="molecule type" value="Genomic_DNA"/>
</dbReference>
<reference evidence="3 4" key="1">
    <citation type="submission" date="2022-12" db="EMBL/GenBank/DDBJ databases">
        <title>Chromosome-level genome of Tegillarca granosa.</title>
        <authorList>
            <person name="Kim J."/>
        </authorList>
    </citation>
    <scope>NUCLEOTIDE SEQUENCE [LARGE SCALE GENOMIC DNA]</scope>
    <source>
        <strain evidence="3">Teg-2019</strain>
        <tissue evidence="3">Adductor muscle</tissue>
    </source>
</reference>
<dbReference type="Pfam" id="PF00135">
    <property type="entry name" value="COesterase"/>
    <property type="match status" value="1"/>
</dbReference>
<comment type="similarity">
    <text evidence="1">Belongs to the type-B carboxylesterase/lipase family.</text>
</comment>
<feature type="domain" description="Carboxylesterase type B" evidence="2">
    <location>
        <begin position="6"/>
        <end position="330"/>
    </location>
</feature>
<protein>
    <recommendedName>
        <fullName evidence="2">Carboxylesterase type B domain-containing protein</fullName>
    </recommendedName>
</protein>
<comment type="caution">
    <text evidence="3">The sequence shown here is derived from an EMBL/GenBank/DDBJ whole genome shotgun (WGS) entry which is preliminary data.</text>
</comment>
<evidence type="ECO:0000256" key="1">
    <source>
        <dbReference type="ARBA" id="ARBA00005964"/>
    </source>
</evidence>
<dbReference type="SUPFAM" id="SSF53474">
    <property type="entry name" value="alpha/beta-Hydrolases"/>
    <property type="match status" value="1"/>
</dbReference>
<dbReference type="Proteomes" id="UP001217089">
    <property type="component" value="Unassembled WGS sequence"/>
</dbReference>
<sequence>MDQRQHSFCGAASSIKIFGESAGAFSVCLLAISPLNKNLFQRVIAQSGSSLVDMAISKSPPNLVLLYSKLLNCAKPSTLNMVECLRGKSAKELQDVYDLIVLEYWKMNSYHPAYSDIALKPTVDGELIPDEPLKLLSDSSSASYKLFRSLDFIVRTTNMEGSLLIGILSILNINITNGISTNVLCDQLSPGFAYGKKYNLKLSSQKICKQYAVKDGNTSKLIEQGKQIFNLYGDDLFVSRAIALLNIHSNQNQQRNSFQYLFSKAIPRHLELFPVPTWFEGSSHGAELFYLFTGYQLSTIFLVYRGLKKKSALNPNARDMTYWPKFTNKEKDYLDLDQIIV</sequence>
<dbReference type="InterPro" id="IPR002018">
    <property type="entry name" value="CarbesteraseB"/>
</dbReference>
<evidence type="ECO:0000313" key="3">
    <source>
        <dbReference type="EMBL" id="KAJ8303860.1"/>
    </source>
</evidence>
<accession>A0ABQ9EFA3</accession>
<evidence type="ECO:0000313" key="4">
    <source>
        <dbReference type="Proteomes" id="UP001217089"/>
    </source>
</evidence>
<proteinExistence type="inferred from homology"/>
<name>A0ABQ9EFA3_TEGGR</name>
<dbReference type="InterPro" id="IPR051093">
    <property type="entry name" value="Neuroligin/BSAL"/>
</dbReference>
<evidence type="ECO:0000259" key="2">
    <source>
        <dbReference type="Pfam" id="PF00135"/>
    </source>
</evidence>
<dbReference type="Gene3D" id="3.40.50.1820">
    <property type="entry name" value="alpha/beta hydrolase"/>
    <property type="match status" value="1"/>
</dbReference>
<gene>
    <name evidence="3" type="ORF">KUTeg_017443</name>
</gene>
<dbReference type="PANTHER" id="PTHR43903">
    <property type="entry name" value="NEUROLIGIN"/>
    <property type="match status" value="1"/>
</dbReference>